<proteinExistence type="predicted"/>
<feature type="signal peptide" evidence="1">
    <location>
        <begin position="1"/>
        <end position="23"/>
    </location>
</feature>
<dbReference type="SUPFAM" id="SSF101874">
    <property type="entry name" value="YceI-like"/>
    <property type="match status" value="1"/>
</dbReference>
<evidence type="ECO:0000313" key="4">
    <source>
        <dbReference type="Proteomes" id="UP000468388"/>
    </source>
</evidence>
<dbReference type="SMART" id="SM00867">
    <property type="entry name" value="YceI"/>
    <property type="match status" value="1"/>
</dbReference>
<dbReference type="InterPro" id="IPR007372">
    <property type="entry name" value="Lipid/polyisoprenoid-bd_YceI"/>
</dbReference>
<feature type="chain" id="PRO_5026964043" description="Lipid/polyisoprenoid-binding YceI-like domain-containing protein" evidence="1">
    <location>
        <begin position="24"/>
        <end position="222"/>
    </location>
</feature>
<dbReference type="AlphaFoldDB" id="A0A6N8JEU6"/>
<accession>A0A6N8JEU6</accession>
<protein>
    <recommendedName>
        <fullName evidence="2">Lipid/polyisoprenoid-binding YceI-like domain-containing protein</fullName>
    </recommendedName>
</protein>
<dbReference type="EMBL" id="WRXO01000008">
    <property type="protein sequence ID" value="MVT43750.1"/>
    <property type="molecule type" value="Genomic_DNA"/>
</dbReference>
<feature type="domain" description="Lipid/polyisoprenoid-binding YceI-like" evidence="2">
    <location>
        <begin position="42"/>
        <end position="221"/>
    </location>
</feature>
<dbReference type="Pfam" id="PF04264">
    <property type="entry name" value="YceI"/>
    <property type="match status" value="1"/>
</dbReference>
<sequence length="222" mass="24887">MFMKYILPLIFLALLTACEQAPKADKATTTEAQSVKEGEGSAYRLDTTISELQWIGTKPTGKHTGRFLIHKGKLYVKDTAITGGSIEINMGSLKDMDLSYTDTSLQRKLETELKGPLFFDVEKYPIARFEITGARDFRPSVGNDVMMKDANYMIQGNLTIKNITKNISFPACIKIRDGILTADAVFNIDRTLWGMTYRADKSMQDKLINSQVNIQLKIKASK</sequence>
<dbReference type="PANTHER" id="PTHR34406:SF1">
    <property type="entry name" value="PROTEIN YCEI"/>
    <property type="match status" value="1"/>
</dbReference>
<dbReference type="Proteomes" id="UP000468388">
    <property type="component" value="Unassembled WGS sequence"/>
</dbReference>
<gene>
    <name evidence="3" type="ORF">GO495_24360</name>
</gene>
<name>A0A6N8JEU6_9BACT</name>
<dbReference type="InterPro" id="IPR036761">
    <property type="entry name" value="TTHA0802/YceI-like_sf"/>
</dbReference>
<keyword evidence="1" id="KW-0732">Signal</keyword>
<reference evidence="3 4" key="1">
    <citation type="submission" date="2019-12" db="EMBL/GenBank/DDBJ databases">
        <title>The draft genomic sequence of strain Chitinophaga oryziterrae JCM 16595.</title>
        <authorList>
            <person name="Zhang X."/>
        </authorList>
    </citation>
    <scope>NUCLEOTIDE SEQUENCE [LARGE SCALE GENOMIC DNA]</scope>
    <source>
        <strain evidence="3 4">JCM 16595</strain>
    </source>
</reference>
<dbReference type="PROSITE" id="PS51257">
    <property type="entry name" value="PROKAR_LIPOPROTEIN"/>
    <property type="match status" value="1"/>
</dbReference>
<dbReference type="Gene3D" id="2.40.128.110">
    <property type="entry name" value="Lipid/polyisoprenoid-binding, YceI-like"/>
    <property type="match status" value="1"/>
</dbReference>
<organism evidence="3 4">
    <name type="scientific">Chitinophaga oryziterrae</name>
    <dbReference type="NCBI Taxonomy" id="1031224"/>
    <lineage>
        <taxon>Bacteria</taxon>
        <taxon>Pseudomonadati</taxon>
        <taxon>Bacteroidota</taxon>
        <taxon>Chitinophagia</taxon>
        <taxon>Chitinophagales</taxon>
        <taxon>Chitinophagaceae</taxon>
        <taxon>Chitinophaga</taxon>
    </lineage>
</organism>
<keyword evidence="4" id="KW-1185">Reference proteome</keyword>
<comment type="caution">
    <text evidence="3">The sequence shown here is derived from an EMBL/GenBank/DDBJ whole genome shotgun (WGS) entry which is preliminary data.</text>
</comment>
<evidence type="ECO:0000259" key="2">
    <source>
        <dbReference type="SMART" id="SM00867"/>
    </source>
</evidence>
<dbReference type="PANTHER" id="PTHR34406">
    <property type="entry name" value="PROTEIN YCEI"/>
    <property type="match status" value="1"/>
</dbReference>
<evidence type="ECO:0000313" key="3">
    <source>
        <dbReference type="EMBL" id="MVT43750.1"/>
    </source>
</evidence>
<evidence type="ECO:0000256" key="1">
    <source>
        <dbReference type="SAM" id="SignalP"/>
    </source>
</evidence>